<keyword evidence="3" id="KW-0560">Oxidoreductase</keyword>
<dbReference type="InterPro" id="IPR050162">
    <property type="entry name" value="MsrA_MetSO_reductase"/>
</dbReference>
<dbReference type="SUPFAM" id="SSF55068">
    <property type="entry name" value="Peptide methionine sulfoxide reductase"/>
    <property type="match status" value="1"/>
</dbReference>
<keyword evidence="9" id="KW-1185">Reference proteome</keyword>
<evidence type="ECO:0000256" key="5">
    <source>
        <dbReference type="ARBA" id="ARBA00030643"/>
    </source>
</evidence>
<evidence type="ECO:0000256" key="1">
    <source>
        <dbReference type="ARBA" id="ARBA00005591"/>
    </source>
</evidence>
<name>A0ABS8RX97_DATST</name>
<protein>
    <recommendedName>
        <fullName evidence="2">peptide-methionine (S)-S-oxide reductase</fullName>
        <ecNumber evidence="2">1.8.4.11</ecNumber>
    </recommendedName>
    <alternativeName>
        <fullName evidence="5">Peptide-methionine (S)-S-oxide reductase</fullName>
    </alternativeName>
    <alternativeName>
        <fullName evidence="4">Protein-methionine-S-oxide reductase</fullName>
    </alternativeName>
</protein>
<organism evidence="8 9">
    <name type="scientific">Datura stramonium</name>
    <name type="common">Jimsonweed</name>
    <name type="synonym">Common thornapple</name>
    <dbReference type="NCBI Taxonomy" id="4076"/>
    <lineage>
        <taxon>Eukaryota</taxon>
        <taxon>Viridiplantae</taxon>
        <taxon>Streptophyta</taxon>
        <taxon>Embryophyta</taxon>
        <taxon>Tracheophyta</taxon>
        <taxon>Spermatophyta</taxon>
        <taxon>Magnoliopsida</taxon>
        <taxon>eudicotyledons</taxon>
        <taxon>Gunneridae</taxon>
        <taxon>Pentapetalae</taxon>
        <taxon>asterids</taxon>
        <taxon>lamiids</taxon>
        <taxon>Solanales</taxon>
        <taxon>Solanaceae</taxon>
        <taxon>Solanoideae</taxon>
        <taxon>Datureae</taxon>
        <taxon>Datura</taxon>
    </lineage>
</organism>
<feature type="region of interest" description="Disordered" evidence="6">
    <location>
        <begin position="1"/>
        <end position="24"/>
    </location>
</feature>
<evidence type="ECO:0000256" key="4">
    <source>
        <dbReference type="ARBA" id="ARBA00030273"/>
    </source>
</evidence>
<dbReference type="EC" id="1.8.4.11" evidence="2"/>
<dbReference type="InterPro" id="IPR036509">
    <property type="entry name" value="Met_Sox_Rdtase_MsrA_sf"/>
</dbReference>
<gene>
    <name evidence="8" type="ORF">HAX54_010237</name>
</gene>
<evidence type="ECO:0000313" key="8">
    <source>
        <dbReference type="EMBL" id="MCD7451222.1"/>
    </source>
</evidence>
<evidence type="ECO:0000256" key="3">
    <source>
        <dbReference type="ARBA" id="ARBA00023002"/>
    </source>
</evidence>
<evidence type="ECO:0000256" key="6">
    <source>
        <dbReference type="SAM" id="MobiDB-lite"/>
    </source>
</evidence>
<dbReference type="EMBL" id="JACEIK010000156">
    <property type="protein sequence ID" value="MCD7451222.1"/>
    <property type="molecule type" value="Genomic_DNA"/>
</dbReference>
<dbReference type="Pfam" id="PF01625">
    <property type="entry name" value="PMSR"/>
    <property type="match status" value="1"/>
</dbReference>
<feature type="domain" description="Peptide methionine sulphoxide reductase MsrA" evidence="7">
    <location>
        <begin position="36"/>
        <end position="189"/>
    </location>
</feature>
<proteinExistence type="inferred from homology"/>
<dbReference type="Proteomes" id="UP000823775">
    <property type="component" value="Unassembled WGS sequence"/>
</dbReference>
<dbReference type="Gene3D" id="3.30.1060.10">
    <property type="entry name" value="Peptide methionine sulphoxide reductase MsrA"/>
    <property type="match status" value="1"/>
</dbReference>
<evidence type="ECO:0000313" key="9">
    <source>
        <dbReference type="Proteomes" id="UP000823775"/>
    </source>
</evidence>
<dbReference type="InterPro" id="IPR002569">
    <property type="entry name" value="Met_Sox_Rdtase_MsrA_dom"/>
</dbReference>
<dbReference type="PANTHER" id="PTHR42799:SF26">
    <property type="entry name" value="PEPTIDE-METHIONINE (S)-S-OXIDE REDUCTASE"/>
    <property type="match status" value="1"/>
</dbReference>
<sequence>MHYYKLLGRSKAQDSDNSKSENDDNYNMPAEFLCNAIFAGDGFHDIEAAYGRVEGVVKTATGYCGGTIRKPSYREVSSGTTGHTEAVKITYDKRVISYTSLCDFFWRTHDPTNKNFLNFGLSTHLRSAIFCSTEEERKQAQHSKIRCQMKLNRRILTKITLFSGEINSEFFVAENQHQKYYLQKHYRLCESLSLRSTEQFVESYIACKLNGILALDGELILDKLPQLVRTCLLPKQCRSTCDEIIQDFKRSGQTSNCSPIS</sequence>
<dbReference type="PANTHER" id="PTHR42799">
    <property type="entry name" value="MITOCHONDRIAL PEPTIDE METHIONINE SULFOXIDE REDUCTASE"/>
    <property type="match status" value="1"/>
</dbReference>
<comment type="caution">
    <text evidence="8">The sequence shown here is derived from an EMBL/GenBank/DDBJ whole genome shotgun (WGS) entry which is preliminary data.</text>
</comment>
<evidence type="ECO:0000259" key="7">
    <source>
        <dbReference type="Pfam" id="PF01625"/>
    </source>
</evidence>
<reference evidence="8 9" key="1">
    <citation type="journal article" date="2021" name="BMC Genomics">
        <title>Datura genome reveals duplications of psychoactive alkaloid biosynthetic genes and high mutation rate following tissue culture.</title>
        <authorList>
            <person name="Rajewski A."/>
            <person name="Carter-House D."/>
            <person name="Stajich J."/>
            <person name="Litt A."/>
        </authorList>
    </citation>
    <scope>NUCLEOTIDE SEQUENCE [LARGE SCALE GENOMIC DNA]</scope>
    <source>
        <strain evidence="8">AR-01</strain>
    </source>
</reference>
<accession>A0ABS8RX97</accession>
<dbReference type="HAMAP" id="MF_01401">
    <property type="entry name" value="MsrA"/>
    <property type="match status" value="1"/>
</dbReference>
<feature type="compositionally biased region" description="Basic and acidic residues" evidence="6">
    <location>
        <begin position="11"/>
        <end position="22"/>
    </location>
</feature>
<dbReference type="NCBIfam" id="TIGR00401">
    <property type="entry name" value="msrA"/>
    <property type="match status" value="1"/>
</dbReference>
<comment type="similarity">
    <text evidence="1">Belongs to the MsrA Met sulfoxide reductase family.</text>
</comment>
<evidence type="ECO:0000256" key="2">
    <source>
        <dbReference type="ARBA" id="ARBA00012502"/>
    </source>
</evidence>